<sequence length="55" mass="5977">KALGDIVVPQEYGMTIEEKLSIARGIVTPLLRKIRAEAADSFSVDTVSKENIESS</sequence>
<dbReference type="EMBL" id="CAJOBP010045504">
    <property type="protein sequence ID" value="CAF4786489.1"/>
    <property type="molecule type" value="Genomic_DNA"/>
</dbReference>
<evidence type="ECO:0000313" key="2">
    <source>
        <dbReference type="Proteomes" id="UP000663873"/>
    </source>
</evidence>
<feature type="non-terminal residue" evidence="1">
    <location>
        <position position="1"/>
    </location>
</feature>
<gene>
    <name evidence="1" type="ORF">UJA718_LOCUS40627</name>
</gene>
<evidence type="ECO:0000313" key="1">
    <source>
        <dbReference type="EMBL" id="CAF4786489.1"/>
    </source>
</evidence>
<name>A0A821NIF6_9BILA</name>
<reference evidence="1" key="1">
    <citation type="submission" date="2021-02" db="EMBL/GenBank/DDBJ databases">
        <authorList>
            <person name="Nowell W R."/>
        </authorList>
    </citation>
    <scope>NUCLEOTIDE SEQUENCE</scope>
</reference>
<protein>
    <submittedName>
        <fullName evidence="1">Uncharacterized protein</fullName>
    </submittedName>
</protein>
<accession>A0A821NIF6</accession>
<dbReference type="AlphaFoldDB" id="A0A821NIF6"/>
<proteinExistence type="predicted"/>
<organism evidence="1 2">
    <name type="scientific">Rotaria socialis</name>
    <dbReference type="NCBI Taxonomy" id="392032"/>
    <lineage>
        <taxon>Eukaryota</taxon>
        <taxon>Metazoa</taxon>
        <taxon>Spiralia</taxon>
        <taxon>Gnathifera</taxon>
        <taxon>Rotifera</taxon>
        <taxon>Eurotatoria</taxon>
        <taxon>Bdelloidea</taxon>
        <taxon>Philodinida</taxon>
        <taxon>Philodinidae</taxon>
        <taxon>Rotaria</taxon>
    </lineage>
</organism>
<dbReference type="Proteomes" id="UP000663873">
    <property type="component" value="Unassembled WGS sequence"/>
</dbReference>
<keyword evidence="2" id="KW-1185">Reference proteome</keyword>
<comment type="caution">
    <text evidence="1">The sequence shown here is derived from an EMBL/GenBank/DDBJ whole genome shotgun (WGS) entry which is preliminary data.</text>
</comment>